<dbReference type="SUPFAM" id="SSF50978">
    <property type="entry name" value="WD40 repeat-like"/>
    <property type="match status" value="1"/>
</dbReference>
<evidence type="ECO:0000259" key="9">
    <source>
        <dbReference type="Pfam" id="PF24807"/>
    </source>
</evidence>
<comment type="similarity">
    <text evidence="1">Belongs to the WD repeat CDC20/Fizzy family.</text>
</comment>
<reference evidence="10 11" key="1">
    <citation type="submission" date="2017-12" db="EMBL/GenBank/DDBJ databases">
        <title>Sequencing, de novo assembly and annotation of complete genome of a new Thraustochytrid species, strain FCC1311.</title>
        <authorList>
            <person name="Sedici K."/>
            <person name="Godart F."/>
            <person name="Aiese Cigliano R."/>
            <person name="Sanseverino W."/>
            <person name="Barakat M."/>
            <person name="Ortet P."/>
            <person name="Marechal E."/>
            <person name="Cagnac O."/>
            <person name="Amato A."/>
        </authorList>
    </citation>
    <scope>NUCLEOTIDE SEQUENCE [LARGE SCALE GENOMIC DNA]</scope>
</reference>
<dbReference type="InterPro" id="IPR036322">
    <property type="entry name" value="WD40_repeat_dom_sf"/>
</dbReference>
<dbReference type="PANTHER" id="PTHR19918:SF8">
    <property type="entry name" value="FI02843P"/>
    <property type="match status" value="1"/>
</dbReference>
<dbReference type="GO" id="GO:0010997">
    <property type="term" value="F:anaphase-promoting complex binding"/>
    <property type="evidence" value="ECO:0007669"/>
    <property type="project" value="InterPro"/>
</dbReference>
<proteinExistence type="inferred from homology"/>
<feature type="domain" description="CDC20/Fizzy WD40" evidence="9">
    <location>
        <begin position="168"/>
        <end position="473"/>
    </location>
</feature>
<accession>A0A2R5GRF9</accession>
<keyword evidence="11" id="KW-1185">Reference proteome</keyword>
<dbReference type="InParanoid" id="A0A2R5GRF9"/>
<dbReference type="GO" id="GO:1905786">
    <property type="term" value="P:positive regulation of anaphase-promoting complex-dependent catabolic process"/>
    <property type="evidence" value="ECO:0007669"/>
    <property type="project" value="TreeGrafter"/>
</dbReference>
<dbReference type="EMBL" id="BEYU01000121">
    <property type="protein sequence ID" value="GBG32348.1"/>
    <property type="molecule type" value="Genomic_DNA"/>
</dbReference>
<evidence type="ECO:0000256" key="3">
    <source>
        <dbReference type="ARBA" id="ARBA00022618"/>
    </source>
</evidence>
<dbReference type="Gene3D" id="2.130.10.10">
    <property type="entry name" value="YVTN repeat-like/Quinoprotein amine dehydrogenase"/>
    <property type="match status" value="1"/>
</dbReference>
<dbReference type="SMART" id="SM00320">
    <property type="entry name" value="WD40"/>
    <property type="match status" value="6"/>
</dbReference>
<name>A0A2R5GRF9_9STRA</name>
<feature type="region of interest" description="Disordered" evidence="8">
    <location>
        <begin position="35"/>
        <end position="73"/>
    </location>
</feature>
<dbReference type="AlphaFoldDB" id="A0A2R5GRF9"/>
<evidence type="ECO:0000256" key="1">
    <source>
        <dbReference type="ARBA" id="ARBA00006445"/>
    </source>
</evidence>
<dbReference type="InterPro" id="IPR001680">
    <property type="entry name" value="WD40_rpt"/>
</dbReference>
<evidence type="ECO:0000256" key="2">
    <source>
        <dbReference type="ARBA" id="ARBA00022574"/>
    </source>
</evidence>
<dbReference type="InterPro" id="IPR033010">
    <property type="entry name" value="Cdc20/Fizzy"/>
</dbReference>
<keyword evidence="4" id="KW-0677">Repeat</keyword>
<feature type="repeat" description="WD" evidence="7">
    <location>
        <begin position="298"/>
        <end position="330"/>
    </location>
</feature>
<feature type="repeat" description="WD" evidence="7">
    <location>
        <begin position="442"/>
        <end position="475"/>
    </location>
</feature>
<evidence type="ECO:0000256" key="5">
    <source>
        <dbReference type="ARBA" id="ARBA00022776"/>
    </source>
</evidence>
<dbReference type="GO" id="GO:0031145">
    <property type="term" value="P:anaphase-promoting complex-dependent catabolic process"/>
    <property type="evidence" value="ECO:0007669"/>
    <property type="project" value="TreeGrafter"/>
</dbReference>
<dbReference type="PROSITE" id="PS50294">
    <property type="entry name" value="WD_REPEATS_REGION"/>
    <property type="match status" value="2"/>
</dbReference>
<evidence type="ECO:0000256" key="8">
    <source>
        <dbReference type="SAM" id="MobiDB-lite"/>
    </source>
</evidence>
<dbReference type="GO" id="GO:1990757">
    <property type="term" value="F:ubiquitin ligase activator activity"/>
    <property type="evidence" value="ECO:0007669"/>
    <property type="project" value="TreeGrafter"/>
</dbReference>
<dbReference type="Pfam" id="PF24807">
    <property type="entry name" value="WD40_CDC20-Fz"/>
    <property type="match status" value="1"/>
</dbReference>
<dbReference type="GO" id="GO:0051301">
    <property type="term" value="P:cell division"/>
    <property type="evidence" value="ECO:0007669"/>
    <property type="project" value="UniProtKB-KW"/>
</dbReference>
<feature type="compositionally biased region" description="Basic residues" evidence="8">
    <location>
        <begin position="35"/>
        <end position="54"/>
    </location>
</feature>
<protein>
    <submittedName>
        <fullName evidence="10">WD repeat-containing protein slp1</fullName>
    </submittedName>
</protein>
<dbReference type="Proteomes" id="UP000241890">
    <property type="component" value="Unassembled WGS sequence"/>
</dbReference>
<evidence type="ECO:0000313" key="11">
    <source>
        <dbReference type="Proteomes" id="UP000241890"/>
    </source>
</evidence>
<gene>
    <name evidence="10" type="ORF">FCC1311_085732</name>
</gene>
<evidence type="ECO:0000313" key="10">
    <source>
        <dbReference type="EMBL" id="GBG32348.1"/>
    </source>
</evidence>
<dbReference type="GO" id="GO:0005680">
    <property type="term" value="C:anaphase-promoting complex"/>
    <property type="evidence" value="ECO:0007669"/>
    <property type="project" value="TreeGrafter"/>
</dbReference>
<dbReference type="CDD" id="cd00200">
    <property type="entry name" value="WD40"/>
    <property type="match status" value="1"/>
</dbReference>
<sequence length="505" mass="55456">MTHGTAHNFVQEQIELDECLNNFCEEVNSSVEPRWKRKALAARTPKSSRKRNRSGKTPSKGKSTPQHDRFIPNRGAMDLANAHFNLMKENSSSASNQSESPTRAEFNKALASSMGAGDSRVLAFKKKAPAPPEGYENSLKVLYTQNKEKMSRAQKPVRHIPSAPERILDAPDLLDDYYLNLVDWGASNMLAVALGQTVYLWNAETGGIEELCQCEAEDDYITSVKFVQEGGGYLAVGTNFSETKLFDVETCKLLRNMDGHSSRVSSLSWNQHVLSSGSRDSIIVHHDVRVANHKVGVLEGHVQEVCGLAWSPDGQTLASGGNDNLLCLWDARFAGEGARSQQTANVVQTPRLKITDHLAAVKALAWCPHQRNVLASGGGTADRTIKIWNAANGANLHSVDTGSQVCSLIWNPHEKELLSSHGFSENQLSLWKFPSMARVKDLRSHSARVLHMAMSPDGTTVCSAAADETLRFWKVFEAANPVKRTKRVKGAATASRQGLARMSIR</sequence>
<feature type="compositionally biased region" description="Polar residues" evidence="8">
    <location>
        <begin position="55"/>
        <end position="64"/>
    </location>
</feature>
<dbReference type="OrthoDB" id="10263272at2759"/>
<dbReference type="PANTHER" id="PTHR19918">
    <property type="entry name" value="CELL DIVISION CYCLE 20 CDC20 FIZZY -RELATED"/>
    <property type="match status" value="1"/>
</dbReference>
<keyword evidence="6" id="KW-0131">Cell cycle</keyword>
<dbReference type="InterPro" id="IPR056150">
    <property type="entry name" value="WD40_CDC20-Fz"/>
</dbReference>
<dbReference type="InterPro" id="IPR015943">
    <property type="entry name" value="WD40/YVTN_repeat-like_dom_sf"/>
</dbReference>
<evidence type="ECO:0000256" key="7">
    <source>
        <dbReference type="PROSITE-ProRule" id="PRU00221"/>
    </source>
</evidence>
<evidence type="ECO:0000256" key="6">
    <source>
        <dbReference type="ARBA" id="ARBA00023306"/>
    </source>
</evidence>
<dbReference type="PROSITE" id="PS50082">
    <property type="entry name" value="WD_REPEATS_2"/>
    <property type="match status" value="2"/>
</dbReference>
<keyword evidence="5" id="KW-0498">Mitosis</keyword>
<comment type="caution">
    <text evidence="10">The sequence shown here is derived from an EMBL/GenBank/DDBJ whole genome shotgun (WGS) entry which is preliminary data.</text>
</comment>
<keyword evidence="2 7" id="KW-0853">WD repeat</keyword>
<keyword evidence="3" id="KW-0132">Cell division</keyword>
<organism evidence="10 11">
    <name type="scientific">Hondaea fermentalgiana</name>
    <dbReference type="NCBI Taxonomy" id="2315210"/>
    <lineage>
        <taxon>Eukaryota</taxon>
        <taxon>Sar</taxon>
        <taxon>Stramenopiles</taxon>
        <taxon>Bigyra</taxon>
        <taxon>Labyrinthulomycetes</taxon>
        <taxon>Thraustochytrida</taxon>
        <taxon>Thraustochytriidae</taxon>
        <taxon>Hondaea</taxon>
    </lineage>
</organism>
<evidence type="ECO:0000256" key="4">
    <source>
        <dbReference type="ARBA" id="ARBA00022737"/>
    </source>
</evidence>